<dbReference type="SUPFAM" id="SSF53187">
    <property type="entry name" value="Zn-dependent exopeptidases"/>
    <property type="match status" value="1"/>
</dbReference>
<comment type="caution">
    <text evidence="2">The sequence shown here is derived from an EMBL/GenBank/DDBJ whole genome shotgun (WGS) entry which is preliminary data.</text>
</comment>
<dbReference type="eggNOG" id="COG2866">
    <property type="taxonomic scope" value="Bacteria"/>
</dbReference>
<dbReference type="EMBL" id="AJGV01000064">
    <property type="protein sequence ID" value="EJJ07345.1"/>
    <property type="molecule type" value="Genomic_DNA"/>
</dbReference>
<comment type="similarity">
    <text evidence="1">Belongs to the peptidase M14 family.</text>
</comment>
<dbReference type="Gene3D" id="3.40.630.10">
    <property type="entry name" value="Zn peptidases"/>
    <property type="match status" value="1"/>
</dbReference>
<keyword evidence="2" id="KW-0645">Protease</keyword>
<keyword evidence="2" id="KW-0378">Hydrolase</keyword>
<sequence length="77" mass="8655">MVTFLEDEAEPEVLFTAHQHAREHLTVEMALYLLNEESHRERRTRTSSVVGGARTAHAPAGAQLCRALGHRLIRPDP</sequence>
<proteinExistence type="inferred from homology"/>
<dbReference type="HOGENOM" id="CLU_2644146_0_0_11"/>
<dbReference type="AlphaFoldDB" id="J2K4H4"/>
<gene>
    <name evidence="2" type="ORF">SU9_09274</name>
</gene>
<protein>
    <submittedName>
        <fullName evidence="2">Carboxypeptidase</fullName>
    </submittedName>
</protein>
<organism evidence="2">
    <name type="scientific">Streptomyces auratus AGR0001</name>
    <dbReference type="NCBI Taxonomy" id="1160718"/>
    <lineage>
        <taxon>Bacteria</taxon>
        <taxon>Bacillati</taxon>
        <taxon>Actinomycetota</taxon>
        <taxon>Actinomycetes</taxon>
        <taxon>Kitasatosporales</taxon>
        <taxon>Streptomycetaceae</taxon>
        <taxon>Streptomyces</taxon>
    </lineage>
</organism>
<name>J2K4H4_9ACTN</name>
<feature type="non-terminal residue" evidence="2">
    <location>
        <position position="77"/>
    </location>
</feature>
<evidence type="ECO:0000256" key="1">
    <source>
        <dbReference type="ARBA" id="ARBA00005988"/>
    </source>
</evidence>
<keyword evidence="2" id="KW-0121">Carboxypeptidase</keyword>
<dbReference type="GO" id="GO:0004180">
    <property type="term" value="F:carboxypeptidase activity"/>
    <property type="evidence" value="ECO:0007669"/>
    <property type="project" value="UniProtKB-KW"/>
</dbReference>
<reference evidence="2" key="1">
    <citation type="journal article" date="2012" name="J. Bacteriol.">
        <title>Genome Sequence of Streptomyces auratus Strain AGR0001, a Phoslactomycin-Producing Actinomycete.</title>
        <authorList>
            <person name="Han X."/>
            <person name="Li M."/>
            <person name="Ding Z."/>
            <person name="Zhao J."/>
            <person name="Ji K."/>
            <person name="Wen M."/>
            <person name="Lu T."/>
        </authorList>
    </citation>
    <scope>NUCLEOTIDE SEQUENCE [LARGE SCALE GENOMIC DNA]</scope>
    <source>
        <strain evidence="2">AGR0001</strain>
    </source>
</reference>
<evidence type="ECO:0000313" key="2">
    <source>
        <dbReference type="EMBL" id="EJJ07345.1"/>
    </source>
</evidence>
<dbReference type="InterPro" id="IPR057246">
    <property type="entry name" value="CARBOXYPEPT_ZN_1"/>
</dbReference>
<accession>J2K4H4</accession>
<dbReference type="PROSITE" id="PS00132">
    <property type="entry name" value="CARBOXYPEPT_ZN_1"/>
    <property type="match status" value="1"/>
</dbReference>
<dbReference type="STRING" id="1160718.SU9_09274"/>